<organism evidence="1 2">
    <name type="scientific">Rapidithrix thailandica</name>
    <dbReference type="NCBI Taxonomy" id="413964"/>
    <lineage>
        <taxon>Bacteria</taxon>
        <taxon>Pseudomonadati</taxon>
        <taxon>Bacteroidota</taxon>
        <taxon>Cytophagia</taxon>
        <taxon>Cytophagales</taxon>
        <taxon>Flammeovirgaceae</taxon>
        <taxon>Rapidithrix</taxon>
    </lineage>
</organism>
<comment type="caution">
    <text evidence="1">The sequence shown here is derived from an EMBL/GenBank/DDBJ whole genome shotgun (WGS) entry which is preliminary data.</text>
</comment>
<keyword evidence="2" id="KW-1185">Reference proteome</keyword>
<dbReference type="Pfam" id="PF20330">
    <property type="entry name" value="DUF6625"/>
    <property type="match status" value="1"/>
</dbReference>
<dbReference type="InterPro" id="IPR046733">
    <property type="entry name" value="DUF6625"/>
</dbReference>
<proteinExistence type="predicted"/>
<protein>
    <submittedName>
        <fullName evidence="1">DUF6625 family protein</fullName>
    </submittedName>
</protein>
<gene>
    <name evidence="1" type="ORF">AAG747_16870</name>
</gene>
<name>A0AAW9RXI2_9BACT</name>
<dbReference type="AlphaFoldDB" id="A0AAW9RXI2"/>
<accession>A0AAW9RXI2</accession>
<dbReference type="EMBL" id="JBDKWZ010000009">
    <property type="protein sequence ID" value="MEN7549599.1"/>
    <property type="molecule type" value="Genomic_DNA"/>
</dbReference>
<evidence type="ECO:0000313" key="2">
    <source>
        <dbReference type="Proteomes" id="UP001403385"/>
    </source>
</evidence>
<dbReference type="Proteomes" id="UP001403385">
    <property type="component" value="Unassembled WGS sequence"/>
</dbReference>
<evidence type="ECO:0000313" key="1">
    <source>
        <dbReference type="EMBL" id="MEN7549599.1"/>
    </source>
</evidence>
<sequence length="331" mass="39413">MKILKIIPYYGQWPSFMHLYLESCKANPQLDIVFVTDLPPFDNSPSNVSYFPLSLKKLKKRIEALFNLDVSNYPPYKLCDFRPAYGLIFSNLIQGYDFWGYGDNDLIYGDLSLFLKEELLRCHDILAFKKGHLQGPFTLYKNTEINNNLFKEGGHYRTVFGTSEYVSFDEFGKNVFYTKIKSLQDITSLPENNISVIALKQHLEGNLSVYTQQHVKENLSESDVIVYDKGRVYDYYTQEDYLFYHWVLEKRALWFDYPEWFKQRPEKFYITVTGFYLPDEFAKFNKLYKVRYYKGLTRWWWLKGTNFLKRRVGLPVNIDTYPKKGWVKKLS</sequence>
<reference evidence="1 2" key="1">
    <citation type="submission" date="2024-04" db="EMBL/GenBank/DDBJ databases">
        <title>Novel genus in family Flammeovirgaceae.</title>
        <authorList>
            <person name="Nguyen T.H."/>
            <person name="Vuong T.Q."/>
            <person name="Le H."/>
            <person name="Kim S.-G."/>
        </authorList>
    </citation>
    <scope>NUCLEOTIDE SEQUENCE [LARGE SCALE GENOMIC DNA]</scope>
    <source>
        <strain evidence="1 2">JCM 23209</strain>
    </source>
</reference>
<dbReference type="RefSeq" id="WP_346822378.1">
    <property type="nucleotide sequence ID" value="NZ_JBDKWZ010000009.1"/>
</dbReference>